<evidence type="ECO:0000256" key="5">
    <source>
        <dbReference type="ARBA" id="ARBA00022989"/>
    </source>
</evidence>
<dbReference type="Pfam" id="PF02397">
    <property type="entry name" value="Bac_transf"/>
    <property type="match status" value="1"/>
</dbReference>
<feature type="transmembrane region" description="Helical" evidence="7">
    <location>
        <begin position="273"/>
        <end position="294"/>
    </location>
</feature>
<evidence type="ECO:0000256" key="3">
    <source>
        <dbReference type="ARBA" id="ARBA00022679"/>
    </source>
</evidence>
<dbReference type="Pfam" id="PF13727">
    <property type="entry name" value="CoA_binding_3"/>
    <property type="match status" value="1"/>
</dbReference>
<keyword evidence="4 7" id="KW-0812">Transmembrane</keyword>
<keyword evidence="10" id="KW-1185">Reference proteome</keyword>
<evidence type="ECO:0000256" key="4">
    <source>
        <dbReference type="ARBA" id="ARBA00022692"/>
    </source>
</evidence>
<dbReference type="GO" id="GO:0016740">
    <property type="term" value="F:transferase activity"/>
    <property type="evidence" value="ECO:0007669"/>
    <property type="project" value="UniProtKB-KW"/>
</dbReference>
<feature type="domain" description="Bacterial sugar transferase" evidence="8">
    <location>
        <begin position="268"/>
        <end position="450"/>
    </location>
</feature>
<dbReference type="EC" id="2.7.8.-" evidence="9"/>
<gene>
    <name evidence="9" type="ORF">ACFSSE_00890</name>
</gene>
<keyword evidence="5 7" id="KW-1133">Transmembrane helix</keyword>
<dbReference type="Gene3D" id="3.40.50.720">
    <property type="entry name" value="NAD(P)-binding Rossmann-like Domain"/>
    <property type="match status" value="1"/>
</dbReference>
<organism evidence="9 10">
    <name type="scientific">Pedobacter alpinus</name>
    <dbReference type="NCBI Taxonomy" id="1590643"/>
    <lineage>
        <taxon>Bacteria</taxon>
        <taxon>Pseudomonadati</taxon>
        <taxon>Bacteroidota</taxon>
        <taxon>Sphingobacteriia</taxon>
        <taxon>Sphingobacteriales</taxon>
        <taxon>Sphingobacteriaceae</taxon>
        <taxon>Pedobacter</taxon>
    </lineage>
</organism>
<sequence length="455" mass="52971">MFKKTISIYILINIFASLCFLYFTYGKYNLVSYNPGVITLFTLIINTFYGLSGTFLNPIRKSRFKEFVSTFNQSIIIVIAAIFLSYLQNKTTVTSLNFAYLFSIGFYHLIILSAFRLTFLTIIKRMLQSNKLGFKTIILGNNSKAYSIYSEITQQKKSLGFNIIGFLEIDNRNKKNENLPIPNLGTIDNLLQSIEENEIEEVIIALETSEHHQLKSIFDQLENRKVMINIIPDMYDIVSGFVKINYLFSIPLITLNQDIMPFWQRVIKKVLDYFISFFVLIIFSPLYLFIALIIKFTSKGPVIFIQERIGKNGKPFKIFKFRTMFNDAEKNGPLLSKTDDNRITKVGRVLRKWRLDELPQFLNIIKGEMALVGPRPERQHYIDTIVQKAPHYYHLHKVLPGITSWGQVKFGYAENVDQMIKRLTFDIIYIKNRSLALDFKIMIYTFIIIIQGRGK</sequence>
<evidence type="ECO:0000256" key="6">
    <source>
        <dbReference type="ARBA" id="ARBA00023136"/>
    </source>
</evidence>
<evidence type="ECO:0000256" key="2">
    <source>
        <dbReference type="ARBA" id="ARBA00006464"/>
    </source>
</evidence>
<feature type="transmembrane region" description="Helical" evidence="7">
    <location>
        <begin position="99"/>
        <end position="123"/>
    </location>
</feature>
<feature type="transmembrane region" description="Helical" evidence="7">
    <location>
        <begin position="7"/>
        <end position="25"/>
    </location>
</feature>
<evidence type="ECO:0000256" key="1">
    <source>
        <dbReference type="ARBA" id="ARBA00004141"/>
    </source>
</evidence>
<keyword evidence="6 7" id="KW-0472">Membrane</keyword>
<protein>
    <submittedName>
        <fullName evidence="9">Sugar transferase</fullName>
        <ecNumber evidence="9">2.7.8.-</ecNumber>
    </submittedName>
</protein>
<dbReference type="InterPro" id="IPR017475">
    <property type="entry name" value="EPS_sugar_tfrase"/>
</dbReference>
<dbReference type="InterPro" id="IPR003362">
    <property type="entry name" value="Bact_transf"/>
</dbReference>
<keyword evidence="3 9" id="KW-0808">Transferase</keyword>
<evidence type="ECO:0000259" key="8">
    <source>
        <dbReference type="Pfam" id="PF02397"/>
    </source>
</evidence>
<evidence type="ECO:0000313" key="9">
    <source>
        <dbReference type="EMBL" id="MFD2730251.1"/>
    </source>
</evidence>
<reference evidence="10" key="1">
    <citation type="journal article" date="2019" name="Int. J. Syst. Evol. Microbiol.">
        <title>The Global Catalogue of Microorganisms (GCM) 10K type strain sequencing project: providing services to taxonomists for standard genome sequencing and annotation.</title>
        <authorList>
            <consortium name="The Broad Institute Genomics Platform"/>
            <consortium name="The Broad Institute Genome Sequencing Center for Infectious Disease"/>
            <person name="Wu L."/>
            <person name="Ma J."/>
        </authorList>
    </citation>
    <scope>NUCLEOTIDE SEQUENCE [LARGE SCALE GENOMIC DNA]</scope>
    <source>
        <strain evidence="10">KCTC 42456</strain>
    </source>
</reference>
<evidence type="ECO:0000313" key="10">
    <source>
        <dbReference type="Proteomes" id="UP001597546"/>
    </source>
</evidence>
<dbReference type="NCBIfam" id="TIGR03025">
    <property type="entry name" value="EPS_sugtrans"/>
    <property type="match status" value="1"/>
</dbReference>
<dbReference type="PANTHER" id="PTHR30576:SF0">
    <property type="entry name" value="UNDECAPRENYL-PHOSPHATE N-ACETYLGALACTOSAMINYL 1-PHOSPHATE TRANSFERASE-RELATED"/>
    <property type="match status" value="1"/>
</dbReference>
<feature type="transmembrane region" description="Helical" evidence="7">
    <location>
        <begin position="68"/>
        <end position="87"/>
    </location>
</feature>
<dbReference type="Proteomes" id="UP001597546">
    <property type="component" value="Unassembled WGS sequence"/>
</dbReference>
<accession>A0ABW5TQ69</accession>
<evidence type="ECO:0000256" key="7">
    <source>
        <dbReference type="SAM" id="Phobius"/>
    </source>
</evidence>
<name>A0ABW5TQ69_9SPHI</name>
<proteinExistence type="inferred from homology"/>
<dbReference type="EMBL" id="JBHULV010000005">
    <property type="protein sequence ID" value="MFD2730251.1"/>
    <property type="molecule type" value="Genomic_DNA"/>
</dbReference>
<comment type="similarity">
    <text evidence="2">Belongs to the bacterial sugar transferase family.</text>
</comment>
<dbReference type="PANTHER" id="PTHR30576">
    <property type="entry name" value="COLANIC BIOSYNTHESIS UDP-GLUCOSE LIPID CARRIER TRANSFERASE"/>
    <property type="match status" value="1"/>
</dbReference>
<comment type="subcellular location">
    <subcellularLocation>
        <location evidence="1">Membrane</location>
        <topology evidence="1">Multi-pass membrane protein</topology>
    </subcellularLocation>
</comment>
<feature type="transmembrane region" description="Helical" evidence="7">
    <location>
        <begin position="37"/>
        <end position="56"/>
    </location>
</feature>
<comment type="caution">
    <text evidence="9">The sequence shown here is derived from an EMBL/GenBank/DDBJ whole genome shotgun (WGS) entry which is preliminary data.</text>
</comment>
<dbReference type="RefSeq" id="WP_379041013.1">
    <property type="nucleotide sequence ID" value="NZ_JBHSKW010000006.1"/>
</dbReference>